<dbReference type="Pfam" id="PF01734">
    <property type="entry name" value="Patatin"/>
    <property type="match status" value="1"/>
</dbReference>
<evidence type="ECO:0000313" key="7">
    <source>
        <dbReference type="Proteomes" id="UP000070250"/>
    </source>
</evidence>
<dbReference type="GO" id="GO:0016787">
    <property type="term" value="F:hydrolase activity"/>
    <property type="evidence" value="ECO:0007669"/>
    <property type="project" value="UniProtKB-UniRule"/>
</dbReference>
<keyword evidence="7" id="KW-1185">Reference proteome</keyword>
<dbReference type="InterPro" id="IPR002641">
    <property type="entry name" value="PNPLA_dom"/>
</dbReference>
<dbReference type="Gene3D" id="3.40.1090.10">
    <property type="entry name" value="Cytosolic phospholipase A2 catalytic domain"/>
    <property type="match status" value="1"/>
</dbReference>
<dbReference type="InterPro" id="IPR016035">
    <property type="entry name" value="Acyl_Trfase/lysoPLipase"/>
</dbReference>
<dbReference type="RefSeq" id="WP_066918623.1">
    <property type="nucleotide sequence ID" value="NZ_CP011971.1"/>
</dbReference>
<dbReference type="SUPFAM" id="SSF52151">
    <property type="entry name" value="FabD/lysophospholipase-like"/>
    <property type="match status" value="1"/>
</dbReference>
<evidence type="ECO:0000313" key="6">
    <source>
        <dbReference type="EMBL" id="AMN46119.1"/>
    </source>
</evidence>
<accession>A0A127F980</accession>
<evidence type="ECO:0000259" key="5">
    <source>
        <dbReference type="PROSITE" id="PS51635"/>
    </source>
</evidence>
<dbReference type="EMBL" id="CP011971">
    <property type="protein sequence ID" value="AMN46119.1"/>
    <property type="molecule type" value="Genomic_DNA"/>
</dbReference>
<dbReference type="PATRIC" id="fig|465721.4.peg.677"/>
<evidence type="ECO:0000256" key="4">
    <source>
        <dbReference type="PROSITE-ProRule" id="PRU01161"/>
    </source>
</evidence>
<evidence type="ECO:0000256" key="2">
    <source>
        <dbReference type="ARBA" id="ARBA00022963"/>
    </source>
</evidence>
<dbReference type="InterPro" id="IPR050301">
    <property type="entry name" value="NTE"/>
</dbReference>
<dbReference type="AlphaFoldDB" id="A0A127F980"/>
<reference evidence="6 7" key="1">
    <citation type="submission" date="2015-06" db="EMBL/GenBank/DDBJ databases">
        <title>A Comprehensive Approach to Explore the Metabolic and Phylogenetic Diversity of Bacterial Steroid Degradation in the Environment: Testosterone as an Example.</title>
        <authorList>
            <person name="Yang F.-C."/>
            <person name="Chen Y.-L."/>
            <person name="Yu C.-P."/>
            <person name="Tang S.-L."/>
            <person name="Wang P.-H."/>
            <person name="Ismail W."/>
            <person name="Wang C.-H."/>
            <person name="Yang C.-Y."/>
            <person name="Chiang Y.-R."/>
        </authorList>
    </citation>
    <scope>NUCLEOTIDE SEQUENCE [LARGE SCALE GENOMIC DNA]</scope>
    <source>
        <strain evidence="6 7">DSM 18526</strain>
    </source>
</reference>
<comment type="caution">
    <text evidence="4">Lacks conserved residue(s) required for the propagation of feature annotation.</text>
</comment>
<dbReference type="GO" id="GO:0016042">
    <property type="term" value="P:lipid catabolic process"/>
    <property type="evidence" value="ECO:0007669"/>
    <property type="project" value="UniProtKB-UniRule"/>
</dbReference>
<sequence length="424" mass="45918">MNPDRPSQPILPKVGLMLPGGGARAAYQVGVLRALADLLPARAANPFPVITGTSAGAVNATAIAVHADRFRVAVGNLERVWRNFQVGQVFRADTLSMLRSGLHWLLAMASGGWLLPPPRSLFDNAPLRELLGNQFDFGGIRRAITAGHLDALSISAAGYVSARSVSFYECRTGCEPWQRMRRAGEPTTLSLDHIMASIAVPFLFPPVRLEDEFYGDGSMREANPFSSAIHLGAQRLLVIGTRNDTLPTSPALPMCPSFGQIFGYMLDSLFTDGLYSDLERLTQLNQLVDRSGPLTSPSGGAGPGTGVQLKRIDMLVLLPSRDLSEIARYHVSSLPRALRVLLRAMGAMNAGGGQLMSYLLFQQSYTRELIALGYMDAMKRSEDLVAFMGGYPVSSSGATGIMRRLAARRGVREGLQQEKRAEAQ</sequence>
<feature type="domain" description="PNPLA" evidence="5">
    <location>
        <begin position="16"/>
        <end position="229"/>
    </location>
</feature>
<dbReference type="KEGG" id="sdf:ACG33_03135"/>
<keyword evidence="1 4" id="KW-0378">Hydrolase</keyword>
<keyword evidence="2 4" id="KW-0442">Lipid degradation</keyword>
<feature type="short sequence motif" description="GXSXG" evidence="4">
    <location>
        <begin position="52"/>
        <end position="56"/>
    </location>
</feature>
<evidence type="ECO:0000256" key="1">
    <source>
        <dbReference type="ARBA" id="ARBA00022801"/>
    </source>
</evidence>
<evidence type="ECO:0000256" key="3">
    <source>
        <dbReference type="ARBA" id="ARBA00023098"/>
    </source>
</evidence>
<dbReference type="STRING" id="465721.ACG33_03135"/>
<proteinExistence type="predicted"/>
<dbReference type="Proteomes" id="UP000070250">
    <property type="component" value="Chromosome"/>
</dbReference>
<organism evidence="6 7">
    <name type="scientific">Steroidobacter denitrificans</name>
    <dbReference type="NCBI Taxonomy" id="465721"/>
    <lineage>
        <taxon>Bacteria</taxon>
        <taxon>Pseudomonadati</taxon>
        <taxon>Pseudomonadota</taxon>
        <taxon>Gammaproteobacteria</taxon>
        <taxon>Steroidobacterales</taxon>
        <taxon>Steroidobacteraceae</taxon>
        <taxon>Steroidobacter</taxon>
    </lineage>
</organism>
<gene>
    <name evidence="6" type="ORF">ACG33_03135</name>
</gene>
<name>A0A127F980_STEDE</name>
<dbReference type="OrthoDB" id="9798773at2"/>
<feature type="active site" description="Nucleophile" evidence="4">
    <location>
        <position position="54"/>
    </location>
</feature>
<keyword evidence="3 4" id="KW-0443">Lipid metabolism</keyword>
<dbReference type="PROSITE" id="PS51635">
    <property type="entry name" value="PNPLA"/>
    <property type="match status" value="1"/>
</dbReference>
<feature type="active site" description="Proton acceptor" evidence="4">
    <location>
        <position position="216"/>
    </location>
</feature>
<dbReference type="PANTHER" id="PTHR14226">
    <property type="entry name" value="NEUROPATHY TARGET ESTERASE/SWISS CHEESE D.MELANOGASTER"/>
    <property type="match status" value="1"/>
</dbReference>
<dbReference type="PANTHER" id="PTHR14226:SF57">
    <property type="entry name" value="BLR7027 PROTEIN"/>
    <property type="match status" value="1"/>
</dbReference>
<protein>
    <recommendedName>
        <fullName evidence="5">PNPLA domain-containing protein</fullName>
    </recommendedName>
</protein>